<keyword evidence="3" id="KW-1185">Reference proteome</keyword>
<reference evidence="2 3" key="1">
    <citation type="submission" date="2017-02" db="EMBL/GenBank/DDBJ databases">
        <authorList>
            <person name="Peterson S.W."/>
        </authorList>
    </citation>
    <scope>NUCLEOTIDE SEQUENCE [LARGE SCALE GENOMIC DNA]</scope>
    <source>
        <strain evidence="2 3">CIP104813</strain>
    </source>
</reference>
<accession>A0A1X6X939</accession>
<protein>
    <submittedName>
        <fullName evidence="2">Uncharacterized protein</fullName>
    </submittedName>
</protein>
<name>A0A1X6X939_9MICO</name>
<evidence type="ECO:0000313" key="3">
    <source>
        <dbReference type="Proteomes" id="UP000195981"/>
    </source>
</evidence>
<dbReference type="AlphaFoldDB" id="A0A1X6X939"/>
<feature type="region of interest" description="Disordered" evidence="1">
    <location>
        <begin position="72"/>
        <end position="97"/>
    </location>
</feature>
<feature type="region of interest" description="Disordered" evidence="1">
    <location>
        <begin position="1"/>
        <end position="32"/>
    </location>
</feature>
<proteinExistence type="predicted"/>
<organism evidence="2 3">
    <name type="scientific">Brachybacterium nesterenkovii</name>
    <dbReference type="NCBI Taxonomy" id="47847"/>
    <lineage>
        <taxon>Bacteria</taxon>
        <taxon>Bacillati</taxon>
        <taxon>Actinomycetota</taxon>
        <taxon>Actinomycetes</taxon>
        <taxon>Micrococcales</taxon>
        <taxon>Dermabacteraceae</taxon>
        <taxon>Brachybacterium</taxon>
    </lineage>
</organism>
<dbReference type="EMBL" id="FWFG01000116">
    <property type="protein sequence ID" value="SLM95762.1"/>
    <property type="molecule type" value="Genomic_DNA"/>
</dbReference>
<evidence type="ECO:0000256" key="1">
    <source>
        <dbReference type="SAM" id="MobiDB-lite"/>
    </source>
</evidence>
<gene>
    <name evidence="2" type="ORF">FM110_13320</name>
</gene>
<evidence type="ECO:0000313" key="2">
    <source>
        <dbReference type="EMBL" id="SLM95762.1"/>
    </source>
</evidence>
<sequence>MGRDRSQRRATGCGQTSGGAGGRFASTGTAAESTAQRLSVAEEHGWTQEVRVTSVHPRRPLYAWRGRRASCPVRGAHPPDIGGGRCSAGTARVRVQG</sequence>
<dbReference type="Proteomes" id="UP000195981">
    <property type="component" value="Unassembled WGS sequence"/>
</dbReference>